<organism evidence="1">
    <name type="scientific">Cyprideis torosa</name>
    <dbReference type="NCBI Taxonomy" id="163714"/>
    <lineage>
        <taxon>Eukaryota</taxon>
        <taxon>Metazoa</taxon>
        <taxon>Ecdysozoa</taxon>
        <taxon>Arthropoda</taxon>
        <taxon>Crustacea</taxon>
        <taxon>Oligostraca</taxon>
        <taxon>Ostracoda</taxon>
        <taxon>Podocopa</taxon>
        <taxon>Podocopida</taxon>
        <taxon>Cytherocopina</taxon>
        <taxon>Cytheroidea</taxon>
        <taxon>Cytherideidae</taxon>
        <taxon>Cyprideis</taxon>
    </lineage>
</organism>
<dbReference type="AlphaFoldDB" id="A0A7R8W8P1"/>
<protein>
    <submittedName>
        <fullName evidence="1">Uncharacterized protein</fullName>
    </submittedName>
</protein>
<dbReference type="EMBL" id="OB660377">
    <property type="protein sequence ID" value="CAD7224475.1"/>
    <property type="molecule type" value="Genomic_DNA"/>
</dbReference>
<reference evidence="1" key="1">
    <citation type="submission" date="2020-11" db="EMBL/GenBank/DDBJ databases">
        <authorList>
            <person name="Tran Van P."/>
        </authorList>
    </citation>
    <scope>NUCLEOTIDE SEQUENCE</scope>
</reference>
<proteinExistence type="predicted"/>
<accession>A0A7R8W8P1</accession>
<sequence>MVCSETDSSRLPQFLIPMDDGPFEFKAHVAPHLSDRFSGNARVMVSSGKAYVKAMQVGDAMPFLNAQKQETNGEIGVVGDLVQSVGRWSRTGSTGPALTSTQSSSWSMHSIEPWNTEERDCREDWVKRASRQMIGRMGSCD</sequence>
<name>A0A7R8W8P1_9CRUS</name>
<gene>
    <name evidence="1" type="ORF">CTOB1V02_LOCUS2432</name>
</gene>
<evidence type="ECO:0000313" key="1">
    <source>
        <dbReference type="EMBL" id="CAD7224475.1"/>
    </source>
</evidence>